<dbReference type="GO" id="GO:0006631">
    <property type="term" value="P:fatty acid metabolic process"/>
    <property type="evidence" value="ECO:0007669"/>
    <property type="project" value="TreeGrafter"/>
</dbReference>
<feature type="domain" description="AMP-binding enzyme C-terminal" evidence="4">
    <location>
        <begin position="372"/>
        <end position="445"/>
    </location>
</feature>
<proteinExistence type="inferred from homology"/>
<evidence type="ECO:0000313" key="5">
    <source>
        <dbReference type="EMBL" id="RIA55881.1"/>
    </source>
</evidence>
<accession>A0A397QCA4</accession>
<sequence length="466" mass="49059">MRTIFTELEAAARANPQKPALIEGEAALSFGEFLGRVRGVAGAFHGLPPGPIALSIASPSNALVAFFAAAAVGRPAFVLDPHAPPERIAQALAQAEPAAHLTALPPPGELAELPEVSSEAEFYWGLTSGTTAAPKIFARTHRSWLATFETAESLFDFAPEDRVALPGSLSHSLFLFGAVHALCRGMPAILCAPFRPARVARELAAHRANVLYVVPAMLDSLMKSRETAWRKSLPLIFSSGAKLSDEMRAGVETALPGVDLVEGYGSSETSYVSYVSTRAPAPQGSVGRLFPGVEVDIRDAEGQRCAPGESGTVWVRSEMIFARYVGGPEAVATGGWVTAGDAGVLADGFLYLKGRANRIINIKGLKVHPEVIEHALLAHPDVAGAAVVGLDDEKRGQRLAAVVIPCGGKAARASLSAHCRTALGPRLTPQDFFAAEALPQTRSGKVAVDALRQALMRGDPAYEALE</sequence>
<dbReference type="InterPro" id="IPR000873">
    <property type="entry name" value="AMP-dep_synth/lig_dom"/>
</dbReference>
<comment type="caution">
    <text evidence="5">The sequence shown here is derived from an EMBL/GenBank/DDBJ whole genome shotgun (WGS) entry which is preliminary data.</text>
</comment>
<reference evidence="5 6" key="1">
    <citation type="submission" date="2018-08" db="EMBL/GenBank/DDBJ databases">
        <title>Genomic Encyclopedia of Archaeal and Bacterial Type Strains, Phase II (KMG-II): from individual species to whole genera.</title>
        <authorList>
            <person name="Goeker M."/>
        </authorList>
    </citation>
    <scope>NUCLEOTIDE SEQUENCE [LARGE SCALE GENOMIC DNA]</scope>
    <source>
        <strain evidence="5 6">DSM 5002</strain>
    </source>
</reference>
<evidence type="ECO:0000313" key="6">
    <source>
        <dbReference type="Proteomes" id="UP000266273"/>
    </source>
</evidence>
<evidence type="ECO:0000256" key="2">
    <source>
        <dbReference type="ARBA" id="ARBA00022598"/>
    </source>
</evidence>
<dbReference type="Gene3D" id="3.40.50.12780">
    <property type="entry name" value="N-terminal domain of ligase-like"/>
    <property type="match status" value="1"/>
</dbReference>
<keyword evidence="6" id="KW-1185">Reference proteome</keyword>
<comment type="similarity">
    <text evidence="1">Belongs to the ATP-dependent AMP-binding enzyme family.</text>
</comment>
<dbReference type="GO" id="GO:0031956">
    <property type="term" value="F:medium-chain fatty acid-CoA ligase activity"/>
    <property type="evidence" value="ECO:0007669"/>
    <property type="project" value="TreeGrafter"/>
</dbReference>
<gene>
    <name evidence="5" type="ORF">BXY53_0967</name>
</gene>
<feature type="domain" description="AMP-dependent synthetase/ligase" evidence="3">
    <location>
        <begin position="8"/>
        <end position="106"/>
    </location>
</feature>
<dbReference type="Proteomes" id="UP000266273">
    <property type="component" value="Unassembled WGS sequence"/>
</dbReference>
<dbReference type="Pfam" id="PF13193">
    <property type="entry name" value="AMP-binding_C"/>
    <property type="match status" value="1"/>
</dbReference>
<name>A0A397QCA4_9HYPH</name>
<dbReference type="InterPro" id="IPR045851">
    <property type="entry name" value="AMP-bd_C_sf"/>
</dbReference>
<dbReference type="InterPro" id="IPR042099">
    <property type="entry name" value="ANL_N_sf"/>
</dbReference>
<dbReference type="PANTHER" id="PTHR43201">
    <property type="entry name" value="ACYL-COA SYNTHETASE"/>
    <property type="match status" value="1"/>
</dbReference>
<evidence type="ECO:0000256" key="1">
    <source>
        <dbReference type="ARBA" id="ARBA00006432"/>
    </source>
</evidence>
<dbReference type="Gene3D" id="3.30.300.30">
    <property type="match status" value="1"/>
</dbReference>
<dbReference type="RefSeq" id="WP_119060729.1">
    <property type="nucleotide sequence ID" value="NZ_QXDF01000001.1"/>
</dbReference>
<evidence type="ECO:0000259" key="4">
    <source>
        <dbReference type="Pfam" id="PF13193"/>
    </source>
</evidence>
<organism evidence="5 6">
    <name type="scientific">Dichotomicrobium thermohalophilum</name>
    <dbReference type="NCBI Taxonomy" id="933063"/>
    <lineage>
        <taxon>Bacteria</taxon>
        <taxon>Pseudomonadati</taxon>
        <taxon>Pseudomonadota</taxon>
        <taxon>Alphaproteobacteria</taxon>
        <taxon>Hyphomicrobiales</taxon>
        <taxon>Hyphomicrobiaceae</taxon>
        <taxon>Dichotomicrobium</taxon>
    </lineage>
</organism>
<evidence type="ECO:0000259" key="3">
    <source>
        <dbReference type="Pfam" id="PF00501"/>
    </source>
</evidence>
<dbReference type="OrthoDB" id="9803968at2"/>
<feature type="domain" description="AMP-dependent synthetase/ligase" evidence="3">
    <location>
        <begin position="115"/>
        <end position="324"/>
    </location>
</feature>
<dbReference type="PANTHER" id="PTHR43201:SF5">
    <property type="entry name" value="MEDIUM-CHAIN ACYL-COA LIGASE ACSF2, MITOCHONDRIAL"/>
    <property type="match status" value="1"/>
</dbReference>
<dbReference type="Pfam" id="PF00501">
    <property type="entry name" value="AMP-binding"/>
    <property type="match status" value="2"/>
</dbReference>
<protein>
    <submittedName>
        <fullName evidence="5">Long-chain acyl-CoA synthetase</fullName>
    </submittedName>
</protein>
<dbReference type="EMBL" id="QXDF01000001">
    <property type="protein sequence ID" value="RIA55881.1"/>
    <property type="molecule type" value="Genomic_DNA"/>
</dbReference>
<keyword evidence="2" id="KW-0436">Ligase</keyword>
<dbReference type="InterPro" id="IPR025110">
    <property type="entry name" value="AMP-bd_C"/>
</dbReference>
<dbReference type="SUPFAM" id="SSF56801">
    <property type="entry name" value="Acetyl-CoA synthetase-like"/>
    <property type="match status" value="1"/>
</dbReference>
<dbReference type="AlphaFoldDB" id="A0A397QCA4"/>